<dbReference type="Gene3D" id="3.30.450.20">
    <property type="entry name" value="PAS domain"/>
    <property type="match status" value="1"/>
</dbReference>
<dbReference type="InterPro" id="IPR005467">
    <property type="entry name" value="His_kinase_dom"/>
</dbReference>
<dbReference type="Gene3D" id="1.10.287.130">
    <property type="match status" value="1"/>
</dbReference>
<dbReference type="CDD" id="cd00130">
    <property type="entry name" value="PAS"/>
    <property type="match status" value="1"/>
</dbReference>
<keyword evidence="6" id="KW-0808">Transferase</keyword>
<dbReference type="InterPro" id="IPR036890">
    <property type="entry name" value="HATPase_C_sf"/>
</dbReference>
<dbReference type="PRINTS" id="PR00344">
    <property type="entry name" value="BCTRLSENSOR"/>
</dbReference>
<reference evidence="6 7" key="1">
    <citation type="submission" date="2020-08" db="EMBL/GenBank/DDBJ databases">
        <title>Novel species isolated from subtropical streams in China.</title>
        <authorList>
            <person name="Lu H."/>
        </authorList>
    </citation>
    <scope>NUCLEOTIDE SEQUENCE [LARGE SCALE GENOMIC DNA]</scope>
    <source>
        <strain evidence="6 7">NL8W</strain>
    </source>
</reference>
<feature type="transmembrane region" description="Helical" evidence="4">
    <location>
        <begin position="20"/>
        <end position="39"/>
    </location>
</feature>
<dbReference type="SUPFAM" id="SSF47384">
    <property type="entry name" value="Homodimeric domain of signal transducing histidine kinase"/>
    <property type="match status" value="1"/>
</dbReference>
<dbReference type="InterPro" id="IPR035965">
    <property type="entry name" value="PAS-like_dom_sf"/>
</dbReference>
<keyword evidence="4" id="KW-0472">Membrane</keyword>
<evidence type="ECO:0000256" key="1">
    <source>
        <dbReference type="ARBA" id="ARBA00000085"/>
    </source>
</evidence>
<dbReference type="InterPro" id="IPR003661">
    <property type="entry name" value="HisK_dim/P_dom"/>
</dbReference>
<keyword evidence="7" id="KW-1185">Reference proteome</keyword>
<dbReference type="SMART" id="SM00388">
    <property type="entry name" value="HisKA"/>
    <property type="match status" value="1"/>
</dbReference>
<feature type="transmembrane region" description="Helical" evidence="4">
    <location>
        <begin position="82"/>
        <end position="99"/>
    </location>
</feature>
<dbReference type="SUPFAM" id="SSF55785">
    <property type="entry name" value="PYP-like sensor domain (PAS domain)"/>
    <property type="match status" value="1"/>
</dbReference>
<dbReference type="RefSeq" id="WP_186952111.1">
    <property type="nucleotide sequence ID" value="NZ_JACOFX010000002.1"/>
</dbReference>
<keyword evidence="4" id="KW-1133">Transmembrane helix</keyword>
<feature type="domain" description="Histidine kinase" evidence="5">
    <location>
        <begin position="366"/>
        <end position="550"/>
    </location>
</feature>
<dbReference type="Pfam" id="PF25323">
    <property type="entry name" value="6TM_PilS"/>
    <property type="match status" value="1"/>
</dbReference>
<comment type="catalytic activity">
    <reaction evidence="1">
        <text>ATP + protein L-histidine = ADP + protein N-phospho-L-histidine.</text>
        <dbReference type="EC" id="2.7.13.3"/>
    </reaction>
</comment>
<organism evidence="6 7">
    <name type="scientific">Undibacterium umbellatum</name>
    <dbReference type="NCBI Taxonomy" id="2762300"/>
    <lineage>
        <taxon>Bacteria</taxon>
        <taxon>Pseudomonadati</taxon>
        <taxon>Pseudomonadota</taxon>
        <taxon>Betaproteobacteria</taxon>
        <taxon>Burkholderiales</taxon>
        <taxon>Oxalobacteraceae</taxon>
        <taxon>Undibacterium</taxon>
    </lineage>
</organism>
<dbReference type="InterPro" id="IPR000014">
    <property type="entry name" value="PAS"/>
</dbReference>
<dbReference type="Gene3D" id="3.30.565.10">
    <property type="entry name" value="Histidine kinase-like ATPase, C-terminal domain"/>
    <property type="match status" value="1"/>
</dbReference>
<keyword evidence="6" id="KW-0418">Kinase</keyword>
<proteinExistence type="predicted"/>
<accession>A0ABR6Z5I8</accession>
<comment type="caution">
    <text evidence="6">The sequence shown here is derived from an EMBL/GenBank/DDBJ whole genome shotgun (WGS) entry which is preliminary data.</text>
</comment>
<protein>
    <recommendedName>
        <fullName evidence="2">histidine kinase</fullName>
        <ecNumber evidence="2">2.7.13.3</ecNumber>
    </recommendedName>
</protein>
<dbReference type="Proteomes" id="UP000646911">
    <property type="component" value="Unassembled WGS sequence"/>
</dbReference>
<name>A0ABR6Z5I8_9BURK</name>
<dbReference type="PANTHER" id="PTHR43065">
    <property type="entry name" value="SENSOR HISTIDINE KINASE"/>
    <property type="match status" value="1"/>
</dbReference>
<dbReference type="PROSITE" id="PS50109">
    <property type="entry name" value="HIS_KIN"/>
    <property type="match status" value="1"/>
</dbReference>
<dbReference type="EMBL" id="JACOFX010000002">
    <property type="protein sequence ID" value="MBC3906884.1"/>
    <property type="molecule type" value="Genomic_DNA"/>
</dbReference>
<gene>
    <name evidence="6" type="ORF">H8L47_04860</name>
</gene>
<dbReference type="Pfam" id="PF02518">
    <property type="entry name" value="HATPase_c"/>
    <property type="match status" value="1"/>
</dbReference>
<keyword evidence="4" id="KW-0812">Transmembrane</keyword>
<feature type="transmembrane region" description="Helical" evidence="4">
    <location>
        <begin position="111"/>
        <end position="138"/>
    </location>
</feature>
<evidence type="ECO:0000313" key="7">
    <source>
        <dbReference type="Proteomes" id="UP000646911"/>
    </source>
</evidence>
<dbReference type="GO" id="GO:0016301">
    <property type="term" value="F:kinase activity"/>
    <property type="evidence" value="ECO:0007669"/>
    <property type="project" value="UniProtKB-KW"/>
</dbReference>
<evidence type="ECO:0000256" key="4">
    <source>
        <dbReference type="SAM" id="Phobius"/>
    </source>
</evidence>
<dbReference type="CDD" id="cd00075">
    <property type="entry name" value="HATPase"/>
    <property type="match status" value="1"/>
</dbReference>
<dbReference type="PANTHER" id="PTHR43065:SF52">
    <property type="entry name" value="SENSOR PROTEIN KINASE PILS"/>
    <property type="match status" value="1"/>
</dbReference>
<keyword evidence="3" id="KW-0597">Phosphoprotein</keyword>
<dbReference type="SMART" id="SM00387">
    <property type="entry name" value="HATPase_c"/>
    <property type="match status" value="1"/>
</dbReference>
<dbReference type="InterPro" id="IPR004358">
    <property type="entry name" value="Sig_transdc_His_kin-like_C"/>
</dbReference>
<evidence type="ECO:0000256" key="3">
    <source>
        <dbReference type="ARBA" id="ARBA00022553"/>
    </source>
</evidence>
<evidence type="ECO:0000259" key="5">
    <source>
        <dbReference type="PROSITE" id="PS50109"/>
    </source>
</evidence>
<dbReference type="InterPro" id="IPR036097">
    <property type="entry name" value="HisK_dim/P_sf"/>
</dbReference>
<dbReference type="InterPro" id="IPR003594">
    <property type="entry name" value="HATPase_dom"/>
</dbReference>
<evidence type="ECO:0000313" key="6">
    <source>
        <dbReference type="EMBL" id="MBC3906884.1"/>
    </source>
</evidence>
<dbReference type="CDD" id="cd00082">
    <property type="entry name" value="HisKA"/>
    <property type="match status" value="1"/>
</dbReference>
<dbReference type="Pfam" id="PF00512">
    <property type="entry name" value="HisKA"/>
    <property type="match status" value="1"/>
</dbReference>
<dbReference type="EC" id="2.7.13.3" evidence="2"/>
<feature type="transmembrane region" description="Helical" evidence="4">
    <location>
        <begin position="51"/>
        <end position="70"/>
    </location>
</feature>
<dbReference type="SUPFAM" id="SSF55874">
    <property type="entry name" value="ATPase domain of HSP90 chaperone/DNA topoisomerase II/histidine kinase"/>
    <property type="match status" value="1"/>
</dbReference>
<evidence type="ECO:0000256" key="2">
    <source>
        <dbReference type="ARBA" id="ARBA00012438"/>
    </source>
</evidence>
<sequence length="587" mass="65133">MSELHSVAVEPSHSFWRSLQTLNASRVVVAASLLILLSLRSDKDVWAFEHLFGRDIGLIYLLVAVGFLVLKQLYPRRFMWQLSTQILLDITIISVMYLAGGGTKSGLGILYLFPLAGAAILSPLIWSFFFTSIVVLFLLIESGYHYLQLEEGTPLSQAGLLGAAYFAVVSVVNRLAHNLINQEQLAAQRGNALAIQQAINQLVIADMGDGILVLDQNACMFEINPAAVRMLGGSLTKEMIGVELADIAPLRPVSEILNGMKGRPSFSDRRKEEEISFVSIRCYLDDVRPELGELAADTASRERFERERPHFVTHLKLRFVAIKGVNAGALKDRADTYTIVFMQDVSDIENQAQQLKLASMGRLTASIAHEVRNPLSSISYAASLLNEDLDSLGQDSKQASRLLKIVDDNVARLNQLIEDILKLSRKAQSDVSPYYVMDLITEMVRDFVETRGLATDLIVVVTDKNFMIDFDPSHLREVVLNLLSNAIRYASGQAGSIKLFAQVNSSGRQELHIQDDGPAIPYDVRSHLFEPFYTTSRMGTGLGLYMARELCLNNRALLDYEYRVEEAGDGKAEPSGRFVINFSGYSA</sequence>